<protein>
    <submittedName>
        <fullName evidence="3">Uncharacterized protein</fullName>
    </submittedName>
</protein>
<dbReference type="EMBL" id="BOLY01000004">
    <property type="protein sequence ID" value="GIZ43261.1"/>
    <property type="molecule type" value="Genomic_DNA"/>
</dbReference>
<reference evidence="3 4" key="1">
    <citation type="submission" date="2021-01" db="EMBL/GenBank/DDBJ databases">
        <title>Cercospora kikuchii MAFF 305040 whole genome shotgun sequence.</title>
        <authorList>
            <person name="Kashiwa T."/>
            <person name="Suzuki T."/>
        </authorList>
    </citation>
    <scope>NUCLEOTIDE SEQUENCE [LARGE SCALE GENOMIC DNA]</scope>
    <source>
        <strain evidence="3 4">MAFF 305040</strain>
    </source>
</reference>
<dbReference type="Proteomes" id="UP000825890">
    <property type="component" value="Unassembled WGS sequence"/>
</dbReference>
<evidence type="ECO:0000256" key="1">
    <source>
        <dbReference type="SAM" id="MobiDB-lite"/>
    </source>
</evidence>
<evidence type="ECO:0000256" key="2">
    <source>
        <dbReference type="SAM" id="SignalP"/>
    </source>
</evidence>
<comment type="caution">
    <text evidence="3">The sequence shown here is derived from an EMBL/GenBank/DDBJ whole genome shotgun (WGS) entry which is preliminary data.</text>
</comment>
<feature type="region of interest" description="Disordered" evidence="1">
    <location>
        <begin position="58"/>
        <end position="88"/>
    </location>
</feature>
<feature type="compositionally biased region" description="Polar residues" evidence="1">
    <location>
        <begin position="74"/>
        <end position="83"/>
    </location>
</feature>
<keyword evidence="4" id="KW-1185">Reference proteome</keyword>
<feature type="chain" id="PRO_5040181356" evidence="2">
    <location>
        <begin position="19"/>
        <end position="145"/>
    </location>
</feature>
<dbReference type="OrthoDB" id="3643840at2759"/>
<organism evidence="3 4">
    <name type="scientific">Cercospora kikuchii</name>
    <dbReference type="NCBI Taxonomy" id="84275"/>
    <lineage>
        <taxon>Eukaryota</taxon>
        <taxon>Fungi</taxon>
        <taxon>Dikarya</taxon>
        <taxon>Ascomycota</taxon>
        <taxon>Pezizomycotina</taxon>
        <taxon>Dothideomycetes</taxon>
        <taxon>Dothideomycetidae</taxon>
        <taxon>Mycosphaerellales</taxon>
        <taxon>Mycosphaerellaceae</taxon>
        <taxon>Cercospora</taxon>
    </lineage>
</organism>
<accession>A0A9P3FDD4</accession>
<evidence type="ECO:0000313" key="4">
    <source>
        <dbReference type="Proteomes" id="UP000825890"/>
    </source>
</evidence>
<gene>
    <name evidence="3" type="ORF">CKM354_000649300</name>
</gene>
<name>A0A9P3FDD4_9PEZI</name>
<dbReference type="RefSeq" id="XP_044657748.1">
    <property type="nucleotide sequence ID" value="XM_044801813.1"/>
</dbReference>
<dbReference type="GeneID" id="68292068"/>
<dbReference type="AlphaFoldDB" id="A0A9P3FDD4"/>
<feature type="region of interest" description="Disordered" evidence="1">
    <location>
        <begin position="115"/>
        <end position="145"/>
    </location>
</feature>
<proteinExistence type="predicted"/>
<sequence length="145" mass="15751">MKPSLLSLVALSASSTFAVPITRFLSDHATLPPIKYRNNHSSDPGDVRSLACRNLTADTIPRSPPEVDKMELGHTNQPCSMKTSMGDFKRQNPKVELVALQDMLTQLLDTILQPAEGRTPVSTKSPHEADFSISTEHAGGIGSQR</sequence>
<keyword evidence="2" id="KW-0732">Signal</keyword>
<evidence type="ECO:0000313" key="3">
    <source>
        <dbReference type="EMBL" id="GIZ43261.1"/>
    </source>
</evidence>
<feature type="signal peptide" evidence="2">
    <location>
        <begin position="1"/>
        <end position="18"/>
    </location>
</feature>